<reference evidence="8" key="1">
    <citation type="submission" date="2021-01" db="EMBL/GenBank/DDBJ databases">
        <authorList>
            <person name="Corre E."/>
            <person name="Pelletier E."/>
            <person name="Niang G."/>
            <person name="Scheremetjew M."/>
            <person name="Finn R."/>
            <person name="Kale V."/>
            <person name="Holt S."/>
            <person name="Cochrane G."/>
            <person name="Meng A."/>
            <person name="Brown T."/>
            <person name="Cohen L."/>
        </authorList>
    </citation>
    <scope>NUCLEOTIDE SEQUENCE</scope>
    <source>
        <strain evidence="8">NY070348D</strain>
    </source>
</reference>
<comment type="subcellular location">
    <subcellularLocation>
        <location evidence="1">Membrane</location>
        <topology evidence="1">Multi-pass membrane protein</topology>
    </subcellularLocation>
</comment>
<feature type="domain" description="Peptidase S54 rhomboid" evidence="7">
    <location>
        <begin position="138"/>
        <end position="249"/>
    </location>
</feature>
<feature type="transmembrane region" description="Helical" evidence="5">
    <location>
        <begin position="232"/>
        <end position="250"/>
    </location>
</feature>
<evidence type="ECO:0000256" key="3">
    <source>
        <dbReference type="ARBA" id="ARBA00022989"/>
    </source>
</evidence>
<dbReference type="InterPro" id="IPR022764">
    <property type="entry name" value="Peptidase_S54_rhomboid_dom"/>
</dbReference>
<evidence type="ECO:0000259" key="7">
    <source>
        <dbReference type="Pfam" id="PF01694"/>
    </source>
</evidence>
<keyword evidence="6" id="KW-0732">Signal</keyword>
<dbReference type="EMBL" id="HBHK01024154">
    <property type="protein sequence ID" value="CAD9703288.1"/>
    <property type="molecule type" value="Transcribed_RNA"/>
</dbReference>
<feature type="transmembrane region" description="Helical" evidence="5">
    <location>
        <begin position="173"/>
        <end position="192"/>
    </location>
</feature>
<dbReference type="Gene3D" id="1.20.1540.10">
    <property type="entry name" value="Rhomboid-like"/>
    <property type="match status" value="1"/>
</dbReference>
<evidence type="ECO:0000256" key="5">
    <source>
        <dbReference type="SAM" id="Phobius"/>
    </source>
</evidence>
<evidence type="ECO:0000256" key="1">
    <source>
        <dbReference type="ARBA" id="ARBA00004141"/>
    </source>
</evidence>
<dbReference type="InterPro" id="IPR035952">
    <property type="entry name" value="Rhomboid-like_sf"/>
</dbReference>
<feature type="transmembrane region" description="Helical" evidence="5">
    <location>
        <begin position="257"/>
        <end position="274"/>
    </location>
</feature>
<dbReference type="AlphaFoldDB" id="A0A7S2SNC3"/>
<dbReference type="EMBL" id="HBHK01024165">
    <property type="protein sequence ID" value="CAD9703306.1"/>
    <property type="molecule type" value="Transcribed_RNA"/>
</dbReference>
<evidence type="ECO:0000313" key="9">
    <source>
        <dbReference type="EMBL" id="CAD9703306.1"/>
    </source>
</evidence>
<dbReference type="GO" id="GO:0016020">
    <property type="term" value="C:membrane"/>
    <property type="evidence" value="ECO:0007669"/>
    <property type="project" value="UniProtKB-SubCell"/>
</dbReference>
<evidence type="ECO:0000313" key="8">
    <source>
        <dbReference type="EMBL" id="CAD9703288.1"/>
    </source>
</evidence>
<evidence type="ECO:0000256" key="2">
    <source>
        <dbReference type="ARBA" id="ARBA00022692"/>
    </source>
</evidence>
<dbReference type="GO" id="GO:0004252">
    <property type="term" value="F:serine-type endopeptidase activity"/>
    <property type="evidence" value="ECO:0007669"/>
    <property type="project" value="InterPro"/>
</dbReference>
<proteinExistence type="predicted"/>
<evidence type="ECO:0000256" key="4">
    <source>
        <dbReference type="ARBA" id="ARBA00023136"/>
    </source>
</evidence>
<feature type="transmembrane region" description="Helical" evidence="5">
    <location>
        <begin position="140"/>
        <end position="161"/>
    </location>
</feature>
<keyword evidence="4 5" id="KW-0472">Membrane</keyword>
<feature type="transmembrane region" description="Helical" evidence="5">
    <location>
        <begin position="107"/>
        <end position="128"/>
    </location>
</feature>
<feature type="signal peptide" evidence="6">
    <location>
        <begin position="1"/>
        <end position="25"/>
    </location>
</feature>
<keyword evidence="2 5" id="KW-0812">Transmembrane</keyword>
<gene>
    <name evidence="8" type="ORF">QSP1433_LOCUS15222</name>
    <name evidence="9" type="ORF">QSP1433_LOCUS15228</name>
</gene>
<feature type="transmembrane region" description="Helical" evidence="5">
    <location>
        <begin position="199"/>
        <end position="220"/>
    </location>
</feature>
<dbReference type="Pfam" id="PF01694">
    <property type="entry name" value="Rhomboid"/>
    <property type="match status" value="1"/>
</dbReference>
<organism evidence="8">
    <name type="scientific">Mucochytrium quahogii</name>
    <dbReference type="NCBI Taxonomy" id="96639"/>
    <lineage>
        <taxon>Eukaryota</taxon>
        <taxon>Sar</taxon>
        <taxon>Stramenopiles</taxon>
        <taxon>Bigyra</taxon>
        <taxon>Labyrinthulomycetes</taxon>
        <taxon>Thraustochytrida</taxon>
        <taxon>Thraustochytriidae</taxon>
        <taxon>Mucochytrium</taxon>
    </lineage>
</organism>
<dbReference type="SUPFAM" id="SSF144091">
    <property type="entry name" value="Rhomboid-like"/>
    <property type="match status" value="1"/>
</dbReference>
<keyword evidence="3 5" id="KW-1133">Transmembrane helix</keyword>
<accession>A0A7S2SNC3</accession>
<name>A0A7S2SNC3_9STRA</name>
<feature type="chain" id="PRO_5035680785" description="Peptidase S54 rhomboid domain-containing protein" evidence="6">
    <location>
        <begin position="26"/>
        <end position="317"/>
    </location>
</feature>
<protein>
    <recommendedName>
        <fullName evidence="7">Peptidase S54 rhomboid domain-containing protein</fullName>
    </recommendedName>
</protein>
<evidence type="ECO:0000256" key="6">
    <source>
        <dbReference type="SAM" id="SignalP"/>
    </source>
</evidence>
<sequence>MELLGRWSLLGIALCLLFQSRPGAQELDQLRLKSRDLDASVVLKRFGENFNKVVRGRMDNGWVVWSVRSKQVDDYIVFSIATPKRTGQKRYVGVLGSWIPYYDKDDLIILSFMMLITYGGSFYFPGLVYRLCAPKPQRPWSFIFTSICCNSVFSLVANVGAITNSGEMLQQAIGRFGFLGLFFGTGIVVAINQICFSQYATPVGATSAVFAAMTHTGLLYPGMRYSLFGQEMNGIAFIIVQTLILIIPAGYRAFEIIPSYMSGVVCGLVSYLYFNELDAELRLNAYGIPVGAEKGPRSLIVPLLGLNMLFARICSRY</sequence>